<comment type="catalytic activity">
    <reaction evidence="6">
        <text>cytidine(1402) in 16S rRNA + S-adenosyl-L-methionine = 2'-O-methylcytidine(1402) in 16S rRNA + S-adenosyl-L-homocysteine + H(+)</text>
        <dbReference type="Rhea" id="RHEA:42924"/>
        <dbReference type="Rhea" id="RHEA-COMP:10285"/>
        <dbReference type="Rhea" id="RHEA-COMP:10286"/>
        <dbReference type="ChEBI" id="CHEBI:15378"/>
        <dbReference type="ChEBI" id="CHEBI:57856"/>
        <dbReference type="ChEBI" id="CHEBI:59789"/>
        <dbReference type="ChEBI" id="CHEBI:74495"/>
        <dbReference type="ChEBI" id="CHEBI:82748"/>
        <dbReference type="EC" id="2.1.1.198"/>
    </reaction>
</comment>
<keyword evidence="1 6" id="KW-0963">Cytoplasm</keyword>
<name>A0A7X5HW30_9FIRM</name>
<dbReference type="RefSeq" id="WP_162370455.1">
    <property type="nucleotide sequence ID" value="NZ_JAAEEH010000019.1"/>
</dbReference>
<dbReference type="InterPro" id="IPR014777">
    <property type="entry name" value="4pyrrole_Mease_sub1"/>
</dbReference>
<comment type="caution">
    <text evidence="8">The sequence shown here is derived from an EMBL/GenBank/DDBJ whole genome shotgun (WGS) entry which is preliminary data.</text>
</comment>
<dbReference type="Gene3D" id="3.30.950.10">
    <property type="entry name" value="Methyltransferase, Cobalt-precorrin-4 Transmethylase, Domain 2"/>
    <property type="match status" value="1"/>
</dbReference>
<keyword evidence="2 6" id="KW-0698">rRNA processing</keyword>
<dbReference type="CDD" id="cd11648">
    <property type="entry name" value="RsmI"/>
    <property type="match status" value="1"/>
</dbReference>
<evidence type="ECO:0000256" key="3">
    <source>
        <dbReference type="ARBA" id="ARBA00022603"/>
    </source>
</evidence>
<dbReference type="Gene3D" id="3.40.1010.10">
    <property type="entry name" value="Cobalt-precorrin-4 Transmethylase, Domain 1"/>
    <property type="match status" value="1"/>
</dbReference>
<evidence type="ECO:0000256" key="6">
    <source>
        <dbReference type="HAMAP-Rule" id="MF_01877"/>
    </source>
</evidence>
<keyword evidence="3 6" id="KW-0489">Methyltransferase</keyword>
<dbReference type="InterPro" id="IPR018063">
    <property type="entry name" value="SAM_MeTrfase_RsmI_CS"/>
</dbReference>
<comment type="subcellular location">
    <subcellularLocation>
        <location evidence="6">Cytoplasm</location>
    </subcellularLocation>
</comment>
<dbReference type="AlphaFoldDB" id="A0A7X5HW30"/>
<evidence type="ECO:0000313" key="8">
    <source>
        <dbReference type="EMBL" id="NDL67730.1"/>
    </source>
</evidence>
<dbReference type="PANTHER" id="PTHR46111:SF1">
    <property type="entry name" value="RIBOSOMAL RNA SMALL SUBUNIT METHYLTRANSFERASE I"/>
    <property type="match status" value="1"/>
</dbReference>
<dbReference type="HAMAP" id="MF_01877">
    <property type="entry name" value="16SrRNA_methyltr_I"/>
    <property type="match status" value="1"/>
</dbReference>
<dbReference type="Proteomes" id="UP000461585">
    <property type="component" value="Unassembled WGS sequence"/>
</dbReference>
<evidence type="ECO:0000256" key="5">
    <source>
        <dbReference type="ARBA" id="ARBA00022691"/>
    </source>
</evidence>
<dbReference type="NCBIfam" id="TIGR00096">
    <property type="entry name" value="16S rRNA (cytidine(1402)-2'-O)-methyltransferase"/>
    <property type="match status" value="1"/>
</dbReference>
<dbReference type="InterPro" id="IPR008189">
    <property type="entry name" value="rRNA_ssu_MeTfrase_I"/>
</dbReference>
<dbReference type="InterPro" id="IPR035996">
    <property type="entry name" value="4pyrrol_Methylase_sf"/>
</dbReference>
<evidence type="ECO:0000256" key="2">
    <source>
        <dbReference type="ARBA" id="ARBA00022552"/>
    </source>
</evidence>
<keyword evidence="4 6" id="KW-0808">Transferase</keyword>
<evidence type="ECO:0000256" key="1">
    <source>
        <dbReference type="ARBA" id="ARBA00022490"/>
    </source>
</evidence>
<keyword evidence="9" id="KW-1185">Reference proteome</keyword>
<dbReference type="EC" id="2.1.1.198" evidence="6"/>
<dbReference type="InterPro" id="IPR000878">
    <property type="entry name" value="4pyrrol_Mease"/>
</dbReference>
<reference evidence="8 9" key="1">
    <citation type="submission" date="2020-01" db="EMBL/GenBank/DDBJ databases">
        <title>Anaeroalcalibacter tamaniensis gen. nov., sp. nov., moderately halophilic strictly anaerobic fermenter bacterium from mud volcano of Taman peninsula.</title>
        <authorList>
            <person name="Frolova A."/>
            <person name="Merkel A.Y."/>
            <person name="Slobodkin A.I."/>
        </authorList>
    </citation>
    <scope>NUCLEOTIDE SEQUENCE [LARGE SCALE GENOMIC DNA]</scope>
    <source>
        <strain evidence="8 9">F-3ap</strain>
    </source>
</reference>
<dbReference type="PIRSF" id="PIRSF005917">
    <property type="entry name" value="MTase_YraL"/>
    <property type="match status" value="1"/>
</dbReference>
<evidence type="ECO:0000313" key="9">
    <source>
        <dbReference type="Proteomes" id="UP000461585"/>
    </source>
</evidence>
<dbReference type="PROSITE" id="PS01296">
    <property type="entry name" value="RSMI"/>
    <property type="match status" value="1"/>
</dbReference>
<evidence type="ECO:0000256" key="4">
    <source>
        <dbReference type="ARBA" id="ARBA00022679"/>
    </source>
</evidence>
<keyword evidence="5 6" id="KW-0949">S-adenosyl-L-methionine</keyword>
<dbReference type="GO" id="GO:0070677">
    <property type="term" value="F:rRNA (cytosine-2'-O-)-methyltransferase activity"/>
    <property type="evidence" value="ECO:0007669"/>
    <property type="project" value="UniProtKB-UniRule"/>
</dbReference>
<dbReference type="InterPro" id="IPR014776">
    <property type="entry name" value="4pyrrole_Mease_sub2"/>
</dbReference>
<dbReference type="PANTHER" id="PTHR46111">
    <property type="entry name" value="RIBOSOMAL RNA SMALL SUBUNIT METHYLTRANSFERASE I"/>
    <property type="match status" value="1"/>
</dbReference>
<dbReference type="EMBL" id="JAAEEH010000019">
    <property type="protein sequence ID" value="NDL67730.1"/>
    <property type="molecule type" value="Genomic_DNA"/>
</dbReference>
<comment type="similarity">
    <text evidence="6">Belongs to the methyltransferase superfamily. RsmI family.</text>
</comment>
<sequence length="279" mass="31625">MAGQLFLVATPIGNLEDLSARALRTLETVDYIAAEDTRHTLKLLNHFGIKKEMTSYHEHNQVEKGEKILQDLLEGKQVALVSDAGTPGISDPGELLVRSCHQAGVDVTAIPGPAALILGLVLSGLSTRRFVFEGFLPVQKKARQKILESLEDETRTVLFYEAPHKLRTTLQDMHQVLGNRKIVLARELTKKFEEVVSMDLEGAIHKYAMEDPRGEYVLVLEGQSESSLEARELARWEEMSLEEHLVYYEERGMDRKEAIKQVAKDRKLPKREVYGHFHR</sequence>
<accession>A0A7X5HW30</accession>
<evidence type="ECO:0000259" key="7">
    <source>
        <dbReference type="Pfam" id="PF00590"/>
    </source>
</evidence>
<dbReference type="GO" id="GO:0005737">
    <property type="term" value="C:cytoplasm"/>
    <property type="evidence" value="ECO:0007669"/>
    <property type="project" value="UniProtKB-SubCell"/>
</dbReference>
<feature type="domain" description="Tetrapyrrole methylase" evidence="7">
    <location>
        <begin position="5"/>
        <end position="201"/>
    </location>
</feature>
<dbReference type="SUPFAM" id="SSF53790">
    <property type="entry name" value="Tetrapyrrole methylase"/>
    <property type="match status" value="1"/>
</dbReference>
<gene>
    <name evidence="6 8" type="primary">rsmI</name>
    <name evidence="8" type="ORF">GXN74_08230</name>
</gene>
<dbReference type="FunFam" id="3.30.950.10:FF:000002">
    <property type="entry name" value="Ribosomal RNA small subunit methyltransferase I"/>
    <property type="match status" value="1"/>
</dbReference>
<comment type="function">
    <text evidence="6">Catalyzes the 2'-O-methylation of the ribose of cytidine 1402 (C1402) in 16S rRNA.</text>
</comment>
<dbReference type="FunFam" id="3.40.1010.10:FF:000007">
    <property type="entry name" value="Ribosomal RNA small subunit methyltransferase I"/>
    <property type="match status" value="1"/>
</dbReference>
<organism evidence="8 9">
    <name type="scientific">Anaerotalea alkaliphila</name>
    <dbReference type="NCBI Taxonomy" id="2662126"/>
    <lineage>
        <taxon>Bacteria</taxon>
        <taxon>Bacillati</taxon>
        <taxon>Bacillota</taxon>
        <taxon>Clostridia</taxon>
        <taxon>Eubacteriales</taxon>
        <taxon>Anaerotalea</taxon>
    </lineage>
</organism>
<protein>
    <recommendedName>
        <fullName evidence="6">Ribosomal RNA small subunit methyltransferase I</fullName>
        <ecNumber evidence="6">2.1.1.198</ecNumber>
    </recommendedName>
    <alternativeName>
        <fullName evidence="6">16S rRNA 2'-O-ribose C1402 methyltransferase</fullName>
    </alternativeName>
    <alternativeName>
        <fullName evidence="6">rRNA (cytidine-2'-O-)-methyltransferase RsmI</fullName>
    </alternativeName>
</protein>
<dbReference type="Pfam" id="PF00590">
    <property type="entry name" value="TP_methylase"/>
    <property type="match status" value="1"/>
</dbReference>
<proteinExistence type="inferred from homology"/>